<keyword evidence="1" id="KW-0479">Metal-binding</keyword>
<dbReference type="KEGG" id="hro:HELRODRAFT_170116"/>
<dbReference type="OMA" id="CYDGHIF"/>
<dbReference type="InParanoid" id="T1F2N5"/>
<keyword evidence="7" id="KW-1185">Reference proteome</keyword>
<dbReference type="PANTHER" id="PTHR47160:SF5">
    <property type="entry name" value="MULE TRANSPOSASE DOMAIN-CONTAINING PROTEIN"/>
    <property type="match status" value="1"/>
</dbReference>
<feature type="domain" description="FLYWCH-type" evidence="4">
    <location>
        <begin position="5"/>
        <end position="64"/>
    </location>
</feature>
<dbReference type="AlphaFoldDB" id="T1F2N5"/>
<evidence type="ECO:0000256" key="2">
    <source>
        <dbReference type="ARBA" id="ARBA00022771"/>
    </source>
</evidence>
<reference evidence="6" key="3">
    <citation type="submission" date="2015-06" db="UniProtKB">
        <authorList>
            <consortium name="EnsemblMetazoa"/>
        </authorList>
    </citation>
    <scope>IDENTIFICATION</scope>
</reference>
<evidence type="ECO:0000256" key="1">
    <source>
        <dbReference type="ARBA" id="ARBA00022723"/>
    </source>
</evidence>
<dbReference type="OrthoDB" id="10017536at2759"/>
<evidence type="ECO:0000259" key="4">
    <source>
        <dbReference type="Pfam" id="PF04500"/>
    </source>
</evidence>
<keyword evidence="3" id="KW-0862">Zinc</keyword>
<evidence type="ECO:0000313" key="6">
    <source>
        <dbReference type="EnsemblMetazoa" id="HelroP170116"/>
    </source>
</evidence>
<dbReference type="HOGENOM" id="CLU_080001_0_0_1"/>
<dbReference type="PANTHER" id="PTHR47160">
    <property type="entry name" value="PUTATIVE-RELATED"/>
    <property type="match status" value="1"/>
</dbReference>
<accession>T1F2N5</accession>
<dbReference type="RefSeq" id="XP_009014181.1">
    <property type="nucleotide sequence ID" value="XM_009015933.1"/>
</dbReference>
<dbReference type="InterPro" id="IPR007588">
    <property type="entry name" value="Znf_FLYWCH"/>
</dbReference>
<reference evidence="5 7" key="2">
    <citation type="journal article" date="2013" name="Nature">
        <title>Insights into bilaterian evolution from three spiralian genomes.</title>
        <authorList>
            <person name="Simakov O."/>
            <person name="Marletaz F."/>
            <person name="Cho S.J."/>
            <person name="Edsinger-Gonzales E."/>
            <person name="Havlak P."/>
            <person name="Hellsten U."/>
            <person name="Kuo D.H."/>
            <person name="Larsson T."/>
            <person name="Lv J."/>
            <person name="Arendt D."/>
            <person name="Savage R."/>
            <person name="Osoegawa K."/>
            <person name="de Jong P."/>
            <person name="Grimwood J."/>
            <person name="Chapman J.A."/>
            <person name="Shapiro H."/>
            <person name="Aerts A."/>
            <person name="Otillar R.P."/>
            <person name="Terry A.Y."/>
            <person name="Boore J.L."/>
            <person name="Grigoriev I.V."/>
            <person name="Lindberg D.R."/>
            <person name="Seaver E.C."/>
            <person name="Weisblat D.A."/>
            <person name="Putnam N.H."/>
            <person name="Rokhsar D.S."/>
        </authorList>
    </citation>
    <scope>NUCLEOTIDE SEQUENCE</scope>
</reference>
<dbReference type="EnsemblMetazoa" id="HelroT170116">
    <property type="protein sequence ID" value="HelroP170116"/>
    <property type="gene ID" value="HelroG170116"/>
</dbReference>
<protein>
    <recommendedName>
        <fullName evidence="4">FLYWCH-type domain-containing protein</fullName>
    </recommendedName>
</protein>
<gene>
    <name evidence="6" type="primary">20203084</name>
    <name evidence="5" type="ORF">HELRODRAFT_170116</name>
</gene>
<proteinExistence type="predicted"/>
<dbReference type="GO" id="GO:0008270">
    <property type="term" value="F:zinc ion binding"/>
    <property type="evidence" value="ECO:0007669"/>
    <property type="project" value="UniProtKB-KW"/>
</dbReference>
<sequence>MSLEFVYSEKGKRKLIDSGHLFVKDAVTEEKTFWKCDQYQNLVCRARLHTRHDKIVKRVGEHNHAGNAARVEVVKVVNQMKNDARETQDVPQRIITNSFIGLSQAASGLMPNISILKKTIRNTRRLADRAPPNPNSLVDLVIPNDYQITHHDDQFLMFDSNDGWHRAFSELIGASHPTVWKFISSLKDEQALNEGKIEQYVAGANPPPSKKKRLRIEKSSNYVFIIYNINGVCKIIFPHHLISPNYDESATAAYFSSDHIFHVQNAKKVTSLSKNQLILKTRQEQSRSFALLLPRTPHPHNWH</sequence>
<dbReference type="EMBL" id="KB096183">
    <property type="protein sequence ID" value="ESO07570.1"/>
    <property type="molecule type" value="Genomic_DNA"/>
</dbReference>
<dbReference type="eggNOG" id="ENOG502SRWT">
    <property type="taxonomic scope" value="Eukaryota"/>
</dbReference>
<evidence type="ECO:0000313" key="5">
    <source>
        <dbReference type="EMBL" id="ESO07570.1"/>
    </source>
</evidence>
<keyword evidence="2" id="KW-0863">Zinc-finger</keyword>
<dbReference type="Gene3D" id="2.20.25.240">
    <property type="match status" value="1"/>
</dbReference>
<dbReference type="EMBL" id="AMQM01003474">
    <property type="status" value="NOT_ANNOTATED_CDS"/>
    <property type="molecule type" value="Genomic_DNA"/>
</dbReference>
<organism evidence="6 7">
    <name type="scientific">Helobdella robusta</name>
    <name type="common">Californian leech</name>
    <dbReference type="NCBI Taxonomy" id="6412"/>
    <lineage>
        <taxon>Eukaryota</taxon>
        <taxon>Metazoa</taxon>
        <taxon>Spiralia</taxon>
        <taxon>Lophotrochozoa</taxon>
        <taxon>Annelida</taxon>
        <taxon>Clitellata</taxon>
        <taxon>Hirudinea</taxon>
        <taxon>Rhynchobdellida</taxon>
        <taxon>Glossiphoniidae</taxon>
        <taxon>Helobdella</taxon>
    </lineage>
</organism>
<dbReference type="GeneID" id="20203084"/>
<name>T1F2N5_HELRO</name>
<evidence type="ECO:0000313" key="7">
    <source>
        <dbReference type="Proteomes" id="UP000015101"/>
    </source>
</evidence>
<reference evidence="7" key="1">
    <citation type="submission" date="2012-12" db="EMBL/GenBank/DDBJ databases">
        <authorList>
            <person name="Hellsten U."/>
            <person name="Grimwood J."/>
            <person name="Chapman J.A."/>
            <person name="Shapiro H."/>
            <person name="Aerts A."/>
            <person name="Otillar R.P."/>
            <person name="Terry A.Y."/>
            <person name="Boore J.L."/>
            <person name="Simakov O."/>
            <person name="Marletaz F."/>
            <person name="Cho S.-J."/>
            <person name="Edsinger-Gonzales E."/>
            <person name="Havlak P."/>
            <person name="Kuo D.-H."/>
            <person name="Larsson T."/>
            <person name="Lv J."/>
            <person name="Arendt D."/>
            <person name="Savage R."/>
            <person name="Osoegawa K."/>
            <person name="de Jong P."/>
            <person name="Lindberg D.R."/>
            <person name="Seaver E.C."/>
            <person name="Weisblat D.A."/>
            <person name="Putnam N.H."/>
            <person name="Grigoriev I.V."/>
            <person name="Rokhsar D.S."/>
        </authorList>
    </citation>
    <scope>NUCLEOTIDE SEQUENCE</scope>
</reference>
<dbReference type="CTD" id="20203084"/>
<evidence type="ECO:0000256" key="3">
    <source>
        <dbReference type="ARBA" id="ARBA00022833"/>
    </source>
</evidence>
<dbReference type="Proteomes" id="UP000015101">
    <property type="component" value="Unassembled WGS sequence"/>
</dbReference>
<dbReference type="Pfam" id="PF04500">
    <property type="entry name" value="FLYWCH"/>
    <property type="match status" value="1"/>
</dbReference>